<evidence type="ECO:0000256" key="4">
    <source>
        <dbReference type="ARBA" id="ARBA00022777"/>
    </source>
</evidence>
<dbReference type="InterPro" id="IPR031322">
    <property type="entry name" value="Shikimate/glucono_kinase"/>
</dbReference>
<dbReference type="Proteomes" id="UP000006546">
    <property type="component" value="Chromosome"/>
</dbReference>
<dbReference type="eggNOG" id="COG0703">
    <property type="taxonomic scope" value="Bacteria"/>
</dbReference>
<dbReference type="EMBL" id="CP002696">
    <property type="protein sequence ID" value="AEE15681.1"/>
    <property type="molecule type" value="Genomic_DNA"/>
</dbReference>
<dbReference type="GO" id="GO:0000287">
    <property type="term" value="F:magnesium ion binding"/>
    <property type="evidence" value="ECO:0007669"/>
    <property type="project" value="UniProtKB-UniRule"/>
</dbReference>
<evidence type="ECO:0000256" key="3">
    <source>
        <dbReference type="ARBA" id="ARBA00022741"/>
    </source>
</evidence>
<evidence type="ECO:0000256" key="1">
    <source>
        <dbReference type="ARBA" id="ARBA00022605"/>
    </source>
</evidence>
<dbReference type="UniPathway" id="UPA00053">
    <property type="reaction ID" value="UER00088"/>
</dbReference>
<comment type="cofactor">
    <cofactor evidence="7">
        <name>Mg(2+)</name>
        <dbReference type="ChEBI" id="CHEBI:18420"/>
    </cofactor>
    <text evidence="7">Binds 1 Mg(2+) ion per subunit.</text>
</comment>
<protein>
    <recommendedName>
        <fullName evidence="7">Shikimate kinase</fullName>
        <shortName evidence="7">SK</shortName>
        <ecNumber evidence="7">2.7.1.71</ecNumber>
    </recommendedName>
</protein>
<evidence type="ECO:0000313" key="8">
    <source>
        <dbReference type="EMBL" id="AEE15681.1"/>
    </source>
</evidence>
<dbReference type="GO" id="GO:0005524">
    <property type="term" value="F:ATP binding"/>
    <property type="evidence" value="ECO:0007669"/>
    <property type="project" value="UniProtKB-UniRule"/>
</dbReference>
<dbReference type="Gene3D" id="3.40.50.300">
    <property type="entry name" value="P-loop containing nucleotide triphosphate hydrolases"/>
    <property type="match status" value="1"/>
</dbReference>
<dbReference type="EC" id="2.7.1.71" evidence="7"/>
<comment type="function">
    <text evidence="7">Catalyzes the specific phosphorylation of the 3-hydroxyl group of shikimic acid using ATP as a cosubstrate.</text>
</comment>
<keyword evidence="1 7" id="KW-0028">Amino-acid biosynthesis</keyword>
<keyword evidence="5 7" id="KW-0067">ATP-binding</keyword>
<gene>
    <name evidence="7" type="primary">aroK</name>
    <name evidence="8" type="ordered locus">Trebr_0231</name>
</gene>
<keyword evidence="7" id="KW-0479">Metal-binding</keyword>
<dbReference type="GO" id="GO:0008652">
    <property type="term" value="P:amino acid biosynthetic process"/>
    <property type="evidence" value="ECO:0007669"/>
    <property type="project" value="UniProtKB-KW"/>
</dbReference>
<dbReference type="GO" id="GO:0009073">
    <property type="term" value="P:aromatic amino acid family biosynthetic process"/>
    <property type="evidence" value="ECO:0007669"/>
    <property type="project" value="UniProtKB-KW"/>
</dbReference>
<proteinExistence type="inferred from homology"/>
<comment type="subcellular location">
    <subcellularLocation>
        <location evidence="7">Cytoplasm</location>
    </subcellularLocation>
</comment>
<keyword evidence="4 7" id="KW-0418">Kinase</keyword>
<dbReference type="InterPro" id="IPR000623">
    <property type="entry name" value="Shikimate_kinase/TSH1"/>
</dbReference>
<accession>F4LLY9</accession>
<feature type="binding site" evidence="7">
    <location>
        <position position="16"/>
    </location>
    <ligand>
        <name>Mg(2+)</name>
        <dbReference type="ChEBI" id="CHEBI:18420"/>
    </ligand>
</feature>
<sequence length="204" mass="21871">MNKAIVLTGIKHCGKSALGRLLAQELNCPFYDTDAVIRELTGRSAREIYTENGAEAFAFSETAACRFLAETLSAAQYKYAETVSAVIATGGGICGNTGALDILHTFGIFVFLDIGERLAADRIAAEIVFENGTMRNLPAYIACKNPATEQDVRNCFSEFYKERTALYGKIADLTWTPEAVSKDVNAKNLAAALRTAGAVSPPSA</sequence>
<feature type="binding site" evidence="7">
    <location>
        <position position="34"/>
    </location>
    <ligand>
        <name>substrate</name>
    </ligand>
</feature>
<dbReference type="STRING" id="906968.Trebr_0231"/>
<reference evidence="9" key="1">
    <citation type="submission" date="2011-04" db="EMBL/GenBank/DDBJ databases">
        <title>The complete genome of Treponema brennaborense DSM 12168.</title>
        <authorList>
            <person name="Lucas S."/>
            <person name="Han J."/>
            <person name="Lapidus A."/>
            <person name="Bruce D."/>
            <person name="Goodwin L."/>
            <person name="Pitluck S."/>
            <person name="Peters L."/>
            <person name="Kyrpides N."/>
            <person name="Mavromatis K."/>
            <person name="Ivanova N."/>
            <person name="Mikhailova N."/>
            <person name="Pagani I."/>
            <person name="Teshima H."/>
            <person name="Detter J.C."/>
            <person name="Tapia R."/>
            <person name="Han C."/>
            <person name="Land M."/>
            <person name="Hauser L."/>
            <person name="Markowitz V."/>
            <person name="Cheng J.-F."/>
            <person name="Hugenholtz P."/>
            <person name="Woyke T."/>
            <person name="Wu D."/>
            <person name="Gronow S."/>
            <person name="Wellnitz S."/>
            <person name="Brambilla E."/>
            <person name="Klenk H.-P."/>
            <person name="Eisen J.A."/>
        </authorList>
    </citation>
    <scope>NUCLEOTIDE SEQUENCE [LARGE SCALE GENOMIC DNA]</scope>
    <source>
        <strain evidence="9">DSM 12168 / CIP 105900 / DD5/3</strain>
    </source>
</reference>
<dbReference type="GO" id="GO:0009423">
    <property type="term" value="P:chorismate biosynthetic process"/>
    <property type="evidence" value="ECO:0007669"/>
    <property type="project" value="UniProtKB-UniRule"/>
</dbReference>
<feature type="binding site" evidence="7">
    <location>
        <position position="135"/>
    </location>
    <ligand>
        <name>ATP</name>
        <dbReference type="ChEBI" id="CHEBI:30616"/>
    </ligand>
</feature>
<organism evidence="8 9">
    <name type="scientific">Treponema brennaborense (strain DSM 12168 / CIP 105900 / DD5/3)</name>
    <dbReference type="NCBI Taxonomy" id="906968"/>
    <lineage>
        <taxon>Bacteria</taxon>
        <taxon>Pseudomonadati</taxon>
        <taxon>Spirochaetota</taxon>
        <taxon>Spirochaetia</taxon>
        <taxon>Spirochaetales</taxon>
        <taxon>Treponemataceae</taxon>
        <taxon>Treponema</taxon>
    </lineage>
</organism>
<keyword evidence="2 7" id="KW-0808">Transferase</keyword>
<evidence type="ECO:0000256" key="5">
    <source>
        <dbReference type="ARBA" id="ARBA00022840"/>
    </source>
</evidence>
<evidence type="ECO:0000256" key="7">
    <source>
        <dbReference type="HAMAP-Rule" id="MF_00109"/>
    </source>
</evidence>
<comment type="similarity">
    <text evidence="7">Belongs to the shikimate kinase family.</text>
</comment>
<dbReference type="PANTHER" id="PTHR21087">
    <property type="entry name" value="SHIKIMATE KINASE"/>
    <property type="match status" value="1"/>
</dbReference>
<keyword evidence="7" id="KW-0460">Magnesium</keyword>
<comment type="catalytic activity">
    <reaction evidence="7">
        <text>shikimate + ATP = 3-phosphoshikimate + ADP + H(+)</text>
        <dbReference type="Rhea" id="RHEA:13121"/>
        <dbReference type="ChEBI" id="CHEBI:15378"/>
        <dbReference type="ChEBI" id="CHEBI:30616"/>
        <dbReference type="ChEBI" id="CHEBI:36208"/>
        <dbReference type="ChEBI" id="CHEBI:145989"/>
        <dbReference type="ChEBI" id="CHEBI:456216"/>
        <dbReference type="EC" id="2.7.1.71"/>
    </reaction>
</comment>
<dbReference type="InterPro" id="IPR027417">
    <property type="entry name" value="P-loop_NTPase"/>
</dbReference>
<dbReference type="PANTHER" id="PTHR21087:SF16">
    <property type="entry name" value="SHIKIMATE KINASE 1, CHLOROPLASTIC"/>
    <property type="match status" value="1"/>
</dbReference>
<dbReference type="AlphaFoldDB" id="F4LLY9"/>
<dbReference type="GO" id="GO:0004765">
    <property type="term" value="F:shikimate kinase activity"/>
    <property type="evidence" value="ECO:0007669"/>
    <property type="project" value="UniProtKB-UniRule"/>
</dbReference>
<dbReference type="HAMAP" id="MF_00109">
    <property type="entry name" value="Shikimate_kinase"/>
    <property type="match status" value="1"/>
</dbReference>
<keyword evidence="9" id="KW-1185">Reference proteome</keyword>
<dbReference type="SUPFAM" id="SSF52540">
    <property type="entry name" value="P-loop containing nucleoside triphosphate hydrolases"/>
    <property type="match status" value="1"/>
</dbReference>
<keyword evidence="7" id="KW-0963">Cytoplasm</keyword>
<feature type="binding site" evidence="7">
    <location>
        <begin position="12"/>
        <end position="17"/>
    </location>
    <ligand>
        <name>ATP</name>
        <dbReference type="ChEBI" id="CHEBI:30616"/>
    </ligand>
</feature>
<evidence type="ECO:0000313" key="9">
    <source>
        <dbReference type="Proteomes" id="UP000006546"/>
    </source>
</evidence>
<name>F4LLY9_TREBD</name>
<dbReference type="KEGG" id="tbe:Trebr_0231"/>
<dbReference type="PRINTS" id="PR01100">
    <property type="entry name" value="SHIKIMTKNASE"/>
</dbReference>
<comment type="caution">
    <text evidence="7">Lacks conserved residue(s) required for the propagation of feature annotation.</text>
</comment>
<evidence type="ECO:0000256" key="6">
    <source>
        <dbReference type="ARBA" id="ARBA00023141"/>
    </source>
</evidence>
<dbReference type="Pfam" id="PF01202">
    <property type="entry name" value="SKI"/>
    <property type="match status" value="1"/>
</dbReference>
<comment type="subunit">
    <text evidence="7">Monomer.</text>
</comment>
<feature type="binding site" evidence="7">
    <location>
        <position position="91"/>
    </location>
    <ligand>
        <name>substrate</name>
    </ligand>
</feature>
<dbReference type="GO" id="GO:0005829">
    <property type="term" value="C:cytosol"/>
    <property type="evidence" value="ECO:0007669"/>
    <property type="project" value="TreeGrafter"/>
</dbReference>
<keyword evidence="3 7" id="KW-0547">Nucleotide-binding</keyword>
<evidence type="ECO:0000256" key="2">
    <source>
        <dbReference type="ARBA" id="ARBA00022679"/>
    </source>
</evidence>
<feature type="binding site" evidence="7">
    <location>
        <position position="163"/>
    </location>
    <ligand>
        <name>substrate</name>
    </ligand>
</feature>
<comment type="pathway">
    <text evidence="7">Metabolic intermediate biosynthesis; chorismate biosynthesis; chorismate from D-erythrose 4-phosphate and phosphoenolpyruvate: step 5/7.</text>
</comment>
<dbReference type="HOGENOM" id="CLU_057607_4_2_12"/>
<keyword evidence="6 7" id="KW-0057">Aromatic amino acid biosynthesis</keyword>
<dbReference type="RefSeq" id="WP_013757400.1">
    <property type="nucleotide sequence ID" value="NC_015500.1"/>
</dbReference>